<dbReference type="PANTHER" id="PTHR43671">
    <property type="entry name" value="SERINE/THREONINE-PROTEIN KINASE NEK"/>
    <property type="match status" value="1"/>
</dbReference>
<feature type="binding site" evidence="8">
    <location>
        <position position="42"/>
    </location>
    <ligand>
        <name>ATP</name>
        <dbReference type="ChEBI" id="CHEBI:30616"/>
    </ligand>
</feature>
<dbReference type="GeneID" id="98070638"/>
<comment type="similarity">
    <text evidence="1">Belongs to the protein kinase superfamily. NEK Ser/Thr protein kinase family. NIMA subfamily.</text>
</comment>
<dbReference type="Pfam" id="PF02493">
    <property type="entry name" value="MORN"/>
    <property type="match status" value="5"/>
</dbReference>
<evidence type="ECO:0000313" key="13">
    <source>
        <dbReference type="EMBL" id="EHP49969.1"/>
    </source>
</evidence>
<evidence type="ECO:0000313" key="14">
    <source>
        <dbReference type="Proteomes" id="UP000004892"/>
    </source>
</evidence>
<dbReference type="Pfam" id="PF00069">
    <property type="entry name" value="Pkinase"/>
    <property type="match status" value="1"/>
</dbReference>
<feature type="region of interest" description="Disordered" evidence="10">
    <location>
        <begin position="273"/>
        <end position="317"/>
    </location>
</feature>
<keyword evidence="7 8" id="KW-0067">ATP-binding</keyword>
<evidence type="ECO:0000256" key="9">
    <source>
        <dbReference type="SAM" id="Coils"/>
    </source>
</evidence>
<dbReference type="RefSeq" id="WP_009135903.1">
    <property type="nucleotide sequence ID" value="NZ_JH594596.1"/>
</dbReference>
<evidence type="ECO:0000259" key="12">
    <source>
        <dbReference type="PROSITE" id="PS50011"/>
    </source>
</evidence>
<evidence type="ECO:0000256" key="6">
    <source>
        <dbReference type="ARBA" id="ARBA00022777"/>
    </source>
</evidence>
<evidence type="ECO:0000256" key="11">
    <source>
        <dbReference type="SAM" id="Phobius"/>
    </source>
</evidence>
<evidence type="ECO:0000256" key="10">
    <source>
        <dbReference type="SAM" id="MobiDB-lite"/>
    </source>
</evidence>
<protein>
    <recommendedName>
        <fullName evidence="2">non-specific serine/threonine protein kinase</fullName>
        <ecNumber evidence="2">2.7.11.1</ecNumber>
    </recommendedName>
</protein>
<dbReference type="GO" id="GO:0004674">
    <property type="term" value="F:protein serine/threonine kinase activity"/>
    <property type="evidence" value="ECO:0007669"/>
    <property type="project" value="UniProtKB-EC"/>
</dbReference>
<gene>
    <name evidence="13" type="ORF">HMPREF9449_00755</name>
</gene>
<keyword evidence="6" id="KW-0418">Kinase</keyword>
<keyword evidence="11" id="KW-0812">Transmembrane</keyword>
<evidence type="ECO:0000256" key="1">
    <source>
        <dbReference type="ARBA" id="ARBA00010886"/>
    </source>
</evidence>
<dbReference type="SMART" id="SM00220">
    <property type="entry name" value="S_TKc"/>
    <property type="match status" value="1"/>
</dbReference>
<dbReference type="SMART" id="SM00698">
    <property type="entry name" value="MORN"/>
    <property type="match status" value="5"/>
</dbReference>
<comment type="caution">
    <text evidence="13">The sequence shown here is derived from an EMBL/GenBank/DDBJ whole genome shotgun (WGS) entry which is preliminary data.</text>
</comment>
<name>H1DER9_9BACT</name>
<dbReference type="Gene3D" id="2.20.110.10">
    <property type="entry name" value="Histone H3 K4-specific methyltransferase SET7/9 N-terminal domain"/>
    <property type="match status" value="3"/>
</dbReference>
<dbReference type="STRING" id="742817.HMPREF9449_00755"/>
<dbReference type="Proteomes" id="UP000004892">
    <property type="component" value="Unassembled WGS sequence"/>
</dbReference>
<dbReference type="eggNOG" id="COG0515">
    <property type="taxonomic scope" value="Bacteria"/>
</dbReference>
<dbReference type="InterPro" id="IPR017441">
    <property type="entry name" value="Protein_kinase_ATP_BS"/>
</dbReference>
<evidence type="ECO:0000256" key="8">
    <source>
        <dbReference type="PROSITE-ProRule" id="PRU10141"/>
    </source>
</evidence>
<dbReference type="SUPFAM" id="SSF56112">
    <property type="entry name" value="Protein kinase-like (PK-like)"/>
    <property type="match status" value="1"/>
</dbReference>
<reference evidence="13 14" key="1">
    <citation type="submission" date="2012-01" db="EMBL/GenBank/DDBJ databases">
        <title>The Genome Sequence of Odoribacter laneus YIT 12061.</title>
        <authorList>
            <consortium name="The Broad Institute Genome Sequencing Platform"/>
            <person name="Earl A."/>
            <person name="Ward D."/>
            <person name="Feldgarden M."/>
            <person name="Gevers D."/>
            <person name="Morotomi M."/>
            <person name="Young S.K."/>
            <person name="Zeng Q."/>
            <person name="Gargeya S."/>
            <person name="Fitzgerald M."/>
            <person name="Haas B."/>
            <person name="Abouelleil A."/>
            <person name="Alvarado L."/>
            <person name="Arachchi H.M."/>
            <person name="Berlin A."/>
            <person name="Chapman S.B."/>
            <person name="Gearin G."/>
            <person name="Goldberg J."/>
            <person name="Griggs A."/>
            <person name="Gujja S."/>
            <person name="Hansen M."/>
            <person name="Heiman D."/>
            <person name="Howarth C."/>
            <person name="Larimer J."/>
            <person name="Lui A."/>
            <person name="MacDonald P.J.P."/>
            <person name="McCowen C."/>
            <person name="Montmayeur A."/>
            <person name="Murphy C."/>
            <person name="Neiman D."/>
            <person name="Pearson M."/>
            <person name="Priest M."/>
            <person name="Roberts A."/>
            <person name="Saif S."/>
            <person name="Shea T."/>
            <person name="Sisk P."/>
            <person name="Stolte C."/>
            <person name="Sykes S."/>
            <person name="Wortman J."/>
            <person name="Nusbaum C."/>
            <person name="Birren B."/>
        </authorList>
    </citation>
    <scope>NUCLEOTIDE SEQUENCE [LARGE SCALE GENOMIC DNA]</scope>
    <source>
        <strain evidence="13 14">YIT 12061</strain>
    </source>
</reference>
<organism evidence="13 14">
    <name type="scientific">Odoribacter laneus YIT 12061</name>
    <dbReference type="NCBI Taxonomy" id="742817"/>
    <lineage>
        <taxon>Bacteria</taxon>
        <taxon>Pseudomonadati</taxon>
        <taxon>Bacteroidota</taxon>
        <taxon>Bacteroidia</taxon>
        <taxon>Bacteroidales</taxon>
        <taxon>Odoribacteraceae</taxon>
        <taxon>Odoribacter</taxon>
    </lineage>
</organism>
<feature type="domain" description="Protein kinase" evidence="12">
    <location>
        <begin position="13"/>
        <end position="269"/>
    </location>
</feature>
<keyword evidence="14" id="KW-1185">Reference proteome</keyword>
<dbReference type="InterPro" id="IPR003409">
    <property type="entry name" value="MORN"/>
</dbReference>
<dbReference type="PANTHER" id="PTHR43671:SF13">
    <property type="entry name" value="SERINE_THREONINE-PROTEIN KINASE NEK2"/>
    <property type="match status" value="1"/>
</dbReference>
<dbReference type="InterPro" id="IPR008271">
    <property type="entry name" value="Ser/Thr_kinase_AS"/>
</dbReference>
<evidence type="ECO:0000256" key="5">
    <source>
        <dbReference type="ARBA" id="ARBA00022741"/>
    </source>
</evidence>
<dbReference type="Gene3D" id="1.10.510.10">
    <property type="entry name" value="Transferase(Phosphotransferase) domain 1"/>
    <property type="match status" value="1"/>
</dbReference>
<dbReference type="PROSITE" id="PS00108">
    <property type="entry name" value="PROTEIN_KINASE_ST"/>
    <property type="match status" value="1"/>
</dbReference>
<evidence type="ECO:0000256" key="4">
    <source>
        <dbReference type="ARBA" id="ARBA00022737"/>
    </source>
</evidence>
<dbReference type="eggNOG" id="COG4642">
    <property type="taxonomic scope" value="Bacteria"/>
</dbReference>
<dbReference type="InterPro" id="IPR000719">
    <property type="entry name" value="Prot_kinase_dom"/>
</dbReference>
<dbReference type="PATRIC" id="fig|742817.3.peg.807"/>
<dbReference type="PROSITE" id="PS00107">
    <property type="entry name" value="PROTEIN_KINASE_ATP"/>
    <property type="match status" value="1"/>
</dbReference>
<proteinExistence type="inferred from homology"/>
<dbReference type="EC" id="2.7.11.1" evidence="2"/>
<keyword evidence="4" id="KW-0677">Repeat</keyword>
<dbReference type="HOGENOM" id="CLU_362020_0_0_10"/>
<dbReference type="PROSITE" id="PS50011">
    <property type="entry name" value="PROTEIN_KINASE_DOM"/>
    <property type="match status" value="1"/>
</dbReference>
<dbReference type="InterPro" id="IPR050660">
    <property type="entry name" value="NEK_Ser/Thr_kinase"/>
</dbReference>
<evidence type="ECO:0000256" key="3">
    <source>
        <dbReference type="ARBA" id="ARBA00022679"/>
    </source>
</evidence>
<dbReference type="CDD" id="cd14014">
    <property type="entry name" value="STKc_PknB_like"/>
    <property type="match status" value="1"/>
</dbReference>
<evidence type="ECO:0000256" key="7">
    <source>
        <dbReference type="ARBA" id="ARBA00022840"/>
    </source>
</evidence>
<feature type="transmembrane region" description="Helical" evidence="11">
    <location>
        <begin position="328"/>
        <end position="350"/>
    </location>
</feature>
<dbReference type="EMBL" id="ADMC01000008">
    <property type="protein sequence ID" value="EHP49969.1"/>
    <property type="molecule type" value="Genomic_DNA"/>
</dbReference>
<keyword evidence="3" id="KW-0808">Transferase</keyword>
<keyword evidence="9" id="KW-0175">Coiled coil</keyword>
<keyword evidence="11" id="KW-0472">Membrane</keyword>
<keyword evidence="11" id="KW-1133">Transmembrane helix</keyword>
<keyword evidence="5 8" id="KW-0547">Nucleotide-binding</keyword>
<dbReference type="AlphaFoldDB" id="H1DER9"/>
<dbReference type="InterPro" id="IPR011009">
    <property type="entry name" value="Kinase-like_dom_sf"/>
</dbReference>
<feature type="coiled-coil region" evidence="9">
    <location>
        <begin position="442"/>
        <end position="495"/>
    </location>
</feature>
<sequence length="772" mass="87838">MRLQEDILFAGRYRLIRLLGRGGFSEVWLAEDGMTALQVAVKVYAPGTGLDTEGMKLFSQELSIVYNLNHTNLLKPQHFDRCEGCPYLVLPYCAQGSAQKLIGRITEEEAWRFLHDVAAGLEYLHAKEPAVIHQDIKPDNVLIDESGHFMITDFGISTKARSTLRKSMPRAENSGGTTAYMGPERFGKYPSPVMASDIWSLGATLYELMTGDTPFGNLGGVLQKNGAEIPEVNGDYSAELKEGVQACLALETWERPTAAVLRQYTEAWLKGEKPRWPESPKAEEQKAPSVKKEERKTEAFVGQKTEKKKAEEDFFQQREEHPKSRKGWYIGIGATTAVGVIVASLFLLVGGESSSHRIEREFYETCQRVSDFRAYLACYPYGDYVDLARERIQDFQQDSLAYDACLKGAYADSSATDLLTFYTEHLERFESYLTRFPQGHYVESAQRKIEGLKKEIAQVRQEEDDRQAALLRQRQERAEEQRQREERMRNRSDEQRLAITKVEFANVDVDGLIINDFGTPLYAYTQYLAPRLTYNNLADDSKQIEIGIKMYTPGGELHQGNSSPAGYTYMREIDLAGKQRKNVTKNLLSWGSKEGYSYVPGVWRYEIWCNNRLLYKTTYTIRRPIEGVSDEVITRNYDNGDKYIGTVNASGLPHGAGTYIWRDGNRYVGEWREGNMSGNAYFYWSEKGDKYVGQYKNDTRNGKGVLYWKAGDRYIGDWVDGNRTGKGSYYYENGDQYVGDFKDNAMTGWGTYTYANGTVEEGRWEDGTYLGS</sequence>
<dbReference type="GO" id="GO:0005524">
    <property type="term" value="F:ATP binding"/>
    <property type="evidence" value="ECO:0007669"/>
    <property type="project" value="UniProtKB-UniRule"/>
</dbReference>
<accession>H1DER9</accession>
<evidence type="ECO:0000256" key="2">
    <source>
        <dbReference type="ARBA" id="ARBA00012513"/>
    </source>
</evidence>
<dbReference type="SUPFAM" id="SSF82185">
    <property type="entry name" value="Histone H3 K4-specific methyltransferase SET7/9 N-terminal domain"/>
    <property type="match status" value="1"/>
</dbReference>